<dbReference type="Proteomes" id="UP000437017">
    <property type="component" value="Unassembled WGS sequence"/>
</dbReference>
<dbReference type="GO" id="GO:0004180">
    <property type="term" value="F:carboxypeptidase activity"/>
    <property type="evidence" value="ECO:0007669"/>
    <property type="project" value="UniProtKB-KW"/>
</dbReference>
<sequence>AATEVLAALLKSKSNSRRAVNRGYVTILLRLHQDWHSHDTTNSYVLIRRALLLCLRHIANLRSGREAFLAAQGMEILFSTTQDDDLETDVNKLSSKPGLDRPEEELMQYKAMCLELTCSFEELESKPGDGLNYDETQYANHHHILTAASPKGLCLNKDQISWGQEREVPVQTSLLSRVKMGRSNIHLTSKKGPGINPYQNAQSNGLGIGSSGSEISDIQASFKEDAWDIDAISCPRISASFSNSTRPRETAELIDKLLQTHPTHIAFHDPYLYMAKARRTRSVSDFTMMAFPDFWGHCPPLSAQSMLERKCGVQRIKIFEDVRRLIQPSDIINKVVFSLDEPWPLQDTTSDCLRFFSKFESGNLRKAIQVRELEYDLLINADVNSTQHQQWFYFKVSGMRDAVPYRFNIINCEKANSQFNYAISNHPEEGWIISGELLVLPTTILPMKLQQGCVYNRNHYRQSAAITGAESGKCYYTLTFAVTFPHAEDVCYLAYHYPYTYTALMVTSSLQPYGGPTEGAL</sequence>
<dbReference type="Pfam" id="PF25571">
    <property type="entry name" value="TPR_CCP1_N"/>
    <property type="match status" value="1"/>
</dbReference>
<keyword evidence="3" id="KW-0378">Hydrolase</keyword>
<proteinExistence type="predicted"/>
<evidence type="ECO:0000256" key="2">
    <source>
        <dbReference type="ARBA" id="ARBA00022645"/>
    </source>
</evidence>
<dbReference type="Gene3D" id="2.60.40.3120">
    <property type="match status" value="1"/>
</dbReference>
<gene>
    <name evidence="5" type="ORF">E2I00_006326</name>
</gene>
<keyword evidence="3" id="KW-0645">Protease</keyword>
<dbReference type="AlphaFoldDB" id="A0A6A1QEB5"/>
<comment type="cofactor">
    <cofactor evidence="1">
        <name>Zn(2+)</name>
        <dbReference type="ChEBI" id="CHEBI:29105"/>
    </cofactor>
</comment>
<dbReference type="PANTHER" id="PTHR12756:SF5">
    <property type="entry name" value="CYTOSOLIC CARBOXYPEPTIDASE 4"/>
    <property type="match status" value="1"/>
</dbReference>
<keyword evidence="3" id="KW-0482">Metalloprotease</keyword>
<dbReference type="Pfam" id="PF18027">
    <property type="entry name" value="Pepdidase_M14_N"/>
    <property type="match status" value="1"/>
</dbReference>
<dbReference type="GO" id="GO:0008237">
    <property type="term" value="F:metallopeptidase activity"/>
    <property type="evidence" value="ECO:0007669"/>
    <property type="project" value="UniProtKB-KW"/>
</dbReference>
<accession>A0A6A1QEB5</accession>
<organism evidence="5 6">
    <name type="scientific">Balaenoptera physalus</name>
    <name type="common">Fin whale</name>
    <name type="synonym">Balaena physalus</name>
    <dbReference type="NCBI Taxonomy" id="9770"/>
    <lineage>
        <taxon>Eukaryota</taxon>
        <taxon>Metazoa</taxon>
        <taxon>Chordata</taxon>
        <taxon>Craniata</taxon>
        <taxon>Vertebrata</taxon>
        <taxon>Euteleostomi</taxon>
        <taxon>Mammalia</taxon>
        <taxon>Eutheria</taxon>
        <taxon>Laurasiatheria</taxon>
        <taxon>Artiodactyla</taxon>
        <taxon>Whippomorpha</taxon>
        <taxon>Cetacea</taxon>
        <taxon>Mysticeti</taxon>
        <taxon>Balaenopteridae</taxon>
        <taxon>Balaenoptera</taxon>
    </lineage>
</organism>
<protein>
    <recommendedName>
        <fullName evidence="4">Cytosolic carboxypeptidase N-terminal domain-containing protein</fullName>
    </recommendedName>
</protein>
<evidence type="ECO:0000313" key="5">
    <source>
        <dbReference type="EMBL" id="KAB0406478.1"/>
    </source>
</evidence>
<keyword evidence="6" id="KW-1185">Reference proteome</keyword>
<evidence type="ECO:0000259" key="4">
    <source>
        <dbReference type="Pfam" id="PF18027"/>
    </source>
</evidence>
<reference evidence="5 6" key="1">
    <citation type="journal article" date="2019" name="PLoS ONE">
        <title>Genomic analyses reveal an absence of contemporary introgressive admixture between fin whales and blue whales, despite known hybrids.</title>
        <authorList>
            <person name="Westbury M.V."/>
            <person name="Petersen B."/>
            <person name="Lorenzen E.D."/>
        </authorList>
    </citation>
    <scope>NUCLEOTIDE SEQUENCE [LARGE SCALE GENOMIC DNA]</scope>
    <source>
        <strain evidence="5">FinWhale-01</strain>
    </source>
</reference>
<evidence type="ECO:0000313" key="6">
    <source>
        <dbReference type="Proteomes" id="UP000437017"/>
    </source>
</evidence>
<dbReference type="EMBL" id="SGJD01000180">
    <property type="protein sequence ID" value="KAB0406478.1"/>
    <property type="molecule type" value="Genomic_DNA"/>
</dbReference>
<evidence type="ECO:0000256" key="3">
    <source>
        <dbReference type="ARBA" id="ARBA00023049"/>
    </source>
</evidence>
<dbReference type="InterPro" id="IPR040626">
    <property type="entry name" value="Pepdidase_M14_N"/>
</dbReference>
<dbReference type="OrthoDB" id="10253041at2759"/>
<name>A0A6A1QEB5_BALPH</name>
<dbReference type="PANTHER" id="PTHR12756">
    <property type="entry name" value="CYTOSOLIC CARBOXYPEPTIDASE"/>
    <property type="match status" value="1"/>
</dbReference>
<feature type="non-terminal residue" evidence="5">
    <location>
        <position position="1"/>
    </location>
</feature>
<comment type="caution">
    <text evidence="5">The sequence shown here is derived from an EMBL/GenBank/DDBJ whole genome shotgun (WGS) entry which is preliminary data.</text>
</comment>
<dbReference type="InterPro" id="IPR050821">
    <property type="entry name" value="Cytosolic_carboxypeptidase"/>
</dbReference>
<feature type="domain" description="Cytosolic carboxypeptidase N-terminal" evidence="4">
    <location>
        <begin position="356"/>
        <end position="419"/>
    </location>
</feature>
<evidence type="ECO:0000256" key="1">
    <source>
        <dbReference type="ARBA" id="ARBA00001947"/>
    </source>
</evidence>
<keyword evidence="2" id="KW-0121">Carboxypeptidase</keyword>